<organism evidence="2 3">
    <name type="scientific">Parasponia andersonii</name>
    <name type="common">Sponia andersonii</name>
    <dbReference type="NCBI Taxonomy" id="3476"/>
    <lineage>
        <taxon>Eukaryota</taxon>
        <taxon>Viridiplantae</taxon>
        <taxon>Streptophyta</taxon>
        <taxon>Embryophyta</taxon>
        <taxon>Tracheophyta</taxon>
        <taxon>Spermatophyta</taxon>
        <taxon>Magnoliopsida</taxon>
        <taxon>eudicotyledons</taxon>
        <taxon>Gunneridae</taxon>
        <taxon>Pentapetalae</taxon>
        <taxon>rosids</taxon>
        <taxon>fabids</taxon>
        <taxon>Rosales</taxon>
        <taxon>Cannabaceae</taxon>
        <taxon>Parasponia</taxon>
    </lineage>
</organism>
<name>A0A2P5CNK3_PARAD</name>
<sequence length="106" mass="11519">SPFFEYNPKMTTKTRSNGWIKKSTQAQNIPKMATFDLGSIGLRYIYLEFPLDEMNPTSLVRDQMAAGIVAGDENSETAPIAFSGETATGGYAGSSSKSTNYLGYQS</sequence>
<evidence type="ECO:0000313" key="3">
    <source>
        <dbReference type="Proteomes" id="UP000237105"/>
    </source>
</evidence>
<keyword evidence="3" id="KW-1185">Reference proteome</keyword>
<gene>
    <name evidence="2" type="ORF">PanWU01x14_137550</name>
</gene>
<feature type="region of interest" description="Disordered" evidence="1">
    <location>
        <begin position="83"/>
        <end position="106"/>
    </location>
</feature>
<comment type="caution">
    <text evidence="2">The sequence shown here is derived from an EMBL/GenBank/DDBJ whole genome shotgun (WGS) entry which is preliminary data.</text>
</comment>
<protein>
    <submittedName>
        <fullName evidence="2">Uncharacterized protein</fullName>
    </submittedName>
</protein>
<dbReference type="EMBL" id="JXTB01000111">
    <property type="protein sequence ID" value="PON62640.1"/>
    <property type="molecule type" value="Genomic_DNA"/>
</dbReference>
<proteinExistence type="predicted"/>
<evidence type="ECO:0000313" key="2">
    <source>
        <dbReference type="EMBL" id="PON62640.1"/>
    </source>
</evidence>
<reference evidence="3" key="1">
    <citation type="submission" date="2016-06" db="EMBL/GenBank/DDBJ databases">
        <title>Parallel loss of symbiosis genes in relatives of nitrogen-fixing non-legume Parasponia.</title>
        <authorList>
            <person name="Van Velzen R."/>
            <person name="Holmer R."/>
            <person name="Bu F."/>
            <person name="Rutten L."/>
            <person name="Van Zeijl A."/>
            <person name="Liu W."/>
            <person name="Santuari L."/>
            <person name="Cao Q."/>
            <person name="Sharma T."/>
            <person name="Shen D."/>
            <person name="Roswanjaya Y."/>
            <person name="Wardhani T."/>
            <person name="Kalhor M.S."/>
            <person name="Jansen J."/>
            <person name="Van den Hoogen J."/>
            <person name="Gungor B."/>
            <person name="Hartog M."/>
            <person name="Hontelez J."/>
            <person name="Verver J."/>
            <person name="Yang W.-C."/>
            <person name="Schijlen E."/>
            <person name="Repin R."/>
            <person name="Schilthuizen M."/>
            <person name="Schranz E."/>
            <person name="Heidstra R."/>
            <person name="Miyata K."/>
            <person name="Fedorova E."/>
            <person name="Kohlen W."/>
            <person name="Bisseling T."/>
            <person name="Smit S."/>
            <person name="Geurts R."/>
        </authorList>
    </citation>
    <scope>NUCLEOTIDE SEQUENCE [LARGE SCALE GENOMIC DNA]</scope>
    <source>
        <strain evidence="3">cv. WU1-14</strain>
    </source>
</reference>
<feature type="compositionally biased region" description="Polar residues" evidence="1">
    <location>
        <begin position="93"/>
        <end position="106"/>
    </location>
</feature>
<evidence type="ECO:0000256" key="1">
    <source>
        <dbReference type="SAM" id="MobiDB-lite"/>
    </source>
</evidence>
<dbReference type="AlphaFoldDB" id="A0A2P5CNK3"/>
<feature type="non-terminal residue" evidence="2">
    <location>
        <position position="1"/>
    </location>
</feature>
<dbReference type="Proteomes" id="UP000237105">
    <property type="component" value="Unassembled WGS sequence"/>
</dbReference>
<accession>A0A2P5CNK3</accession>